<keyword evidence="1" id="KW-1133">Transmembrane helix</keyword>
<reference evidence="3" key="1">
    <citation type="submission" date="2017-01" db="EMBL/GenBank/DDBJ databases">
        <authorList>
            <person name="Varghese N."/>
            <person name="Submissions S."/>
        </authorList>
    </citation>
    <scope>NUCLEOTIDE SEQUENCE [LARGE SCALE GENOMIC DNA]</scope>
    <source>
        <strain evidence="3">DSM 29430</strain>
    </source>
</reference>
<feature type="transmembrane region" description="Helical" evidence="1">
    <location>
        <begin position="38"/>
        <end position="56"/>
    </location>
</feature>
<proteinExistence type="predicted"/>
<dbReference type="RefSeq" id="WP_076445331.1">
    <property type="nucleotide sequence ID" value="NZ_FTOQ01000002.1"/>
</dbReference>
<dbReference type="EMBL" id="FTOQ01000002">
    <property type="protein sequence ID" value="SIS65343.1"/>
    <property type="molecule type" value="Genomic_DNA"/>
</dbReference>
<feature type="transmembrane region" description="Helical" evidence="1">
    <location>
        <begin position="160"/>
        <end position="190"/>
    </location>
</feature>
<keyword evidence="1" id="KW-0812">Transmembrane</keyword>
<dbReference type="STRING" id="633194.SAMN05421759_10288"/>
<feature type="transmembrane region" description="Helical" evidence="1">
    <location>
        <begin position="12"/>
        <end position="31"/>
    </location>
</feature>
<dbReference type="AlphaFoldDB" id="A0A1N7KUR6"/>
<evidence type="ECO:0000256" key="1">
    <source>
        <dbReference type="SAM" id="Phobius"/>
    </source>
</evidence>
<protein>
    <submittedName>
        <fullName evidence="2">Uncharacterized membrane protein</fullName>
    </submittedName>
</protein>
<name>A0A1N7KUR6_9RHOB</name>
<sequence>MSSTSDPTAAPRLGIAALSFADLGAVLRCGWHDFRRAPVYGLFFAGVYVLAGLVLAQLGAGLFTWTLTLSLGFPLIAPFLAVGLYEVSRRLECGEPLSFPGVLGVIWNERTRQIPWAGAVIVIYFLFWSFFAHMLFALIMGPSALTGPPDDLATYLNGKGLTMILAELGFGAAFAFLLFALTAISLPLLLDREVDFVTAMRLSVGAVRANPAVMLGWALLIAGLTFLALVPFFLGLLVVLPILGHASWHLYRRAIRPE</sequence>
<dbReference type="InterPro" id="IPR018692">
    <property type="entry name" value="DUF2189"/>
</dbReference>
<evidence type="ECO:0000313" key="3">
    <source>
        <dbReference type="Proteomes" id="UP000186684"/>
    </source>
</evidence>
<keyword evidence="1" id="KW-0472">Membrane</keyword>
<organism evidence="2 3">
    <name type="scientific">Roseivivax lentus</name>
    <dbReference type="NCBI Taxonomy" id="633194"/>
    <lineage>
        <taxon>Bacteria</taxon>
        <taxon>Pseudomonadati</taxon>
        <taxon>Pseudomonadota</taxon>
        <taxon>Alphaproteobacteria</taxon>
        <taxon>Rhodobacterales</taxon>
        <taxon>Roseobacteraceae</taxon>
        <taxon>Roseivivax</taxon>
    </lineage>
</organism>
<feature type="transmembrane region" description="Helical" evidence="1">
    <location>
        <begin position="62"/>
        <end position="85"/>
    </location>
</feature>
<feature type="transmembrane region" description="Helical" evidence="1">
    <location>
        <begin position="232"/>
        <end position="251"/>
    </location>
</feature>
<feature type="transmembrane region" description="Helical" evidence="1">
    <location>
        <begin position="202"/>
        <end position="226"/>
    </location>
</feature>
<feature type="transmembrane region" description="Helical" evidence="1">
    <location>
        <begin position="116"/>
        <end position="140"/>
    </location>
</feature>
<evidence type="ECO:0000313" key="2">
    <source>
        <dbReference type="EMBL" id="SIS65343.1"/>
    </source>
</evidence>
<dbReference type="Proteomes" id="UP000186684">
    <property type="component" value="Unassembled WGS sequence"/>
</dbReference>
<dbReference type="Pfam" id="PF09955">
    <property type="entry name" value="DUF2189"/>
    <property type="match status" value="1"/>
</dbReference>
<accession>A0A1N7KUR6</accession>
<keyword evidence="3" id="KW-1185">Reference proteome</keyword>
<gene>
    <name evidence="2" type="ORF">SAMN05421759_10288</name>
</gene>